<dbReference type="InterPro" id="IPR050846">
    <property type="entry name" value="TLCD"/>
</dbReference>
<dbReference type="OMA" id="AIGYFLW"/>
<feature type="domain" description="TLC" evidence="7">
    <location>
        <begin position="68"/>
        <end position="271"/>
    </location>
</feature>
<reference evidence="8 9" key="1">
    <citation type="journal article" date="2010" name="Plant Cell">
        <title>The Chlorella variabilis NC64A genome reveals adaptation to photosymbiosis, coevolution with viruses, and cryptic sex.</title>
        <authorList>
            <person name="Blanc G."/>
            <person name="Duncan G."/>
            <person name="Agarkova I."/>
            <person name="Borodovsky M."/>
            <person name="Gurnon J."/>
            <person name="Kuo A."/>
            <person name="Lindquist E."/>
            <person name="Lucas S."/>
            <person name="Pangilinan J."/>
            <person name="Polle J."/>
            <person name="Salamov A."/>
            <person name="Terry A."/>
            <person name="Yamada T."/>
            <person name="Dunigan D.D."/>
            <person name="Grigoriev I.V."/>
            <person name="Claverie J.M."/>
            <person name="Van Etten J.L."/>
        </authorList>
    </citation>
    <scope>NUCLEOTIDE SEQUENCE [LARGE SCALE GENOMIC DNA]</scope>
    <source>
        <strain evidence="8 9">NC64A</strain>
    </source>
</reference>
<keyword evidence="3 6" id="KW-1133">Transmembrane helix</keyword>
<evidence type="ECO:0000313" key="8">
    <source>
        <dbReference type="EMBL" id="EFN53962.1"/>
    </source>
</evidence>
<evidence type="ECO:0000256" key="6">
    <source>
        <dbReference type="SAM" id="Phobius"/>
    </source>
</evidence>
<evidence type="ECO:0000259" key="7">
    <source>
        <dbReference type="PROSITE" id="PS50922"/>
    </source>
</evidence>
<dbReference type="GO" id="GO:0005783">
    <property type="term" value="C:endoplasmic reticulum"/>
    <property type="evidence" value="ECO:0007669"/>
    <property type="project" value="TreeGrafter"/>
</dbReference>
<dbReference type="GeneID" id="17353536"/>
<sequence length="276" mass="30340">MLHQLLYTIIQLLERAGLHTHLDAPVERAGAFALGMVLLDVIISHGPQKGLLLRLFRQGPPGTKEARRFLSQLAAKLVGMVFLSAIFPLAFAVLLGEPALRAAPFVGTSPTSQRMVEVASGYFLYDIVLCMLKYSDNGFEFLLHAVVCSCVYTIAAMRGVMHYYGAAFLMWELSTPAMYTRWLMLKAGLGSSAAMPLVNAAFMLAFFGCRVVWGPIMTVEFWRDSAGQLLAASPALPPAAIWVVRVMSIALNLLNYYWFATMVKLAVKGKTKTKVV</sequence>
<dbReference type="PANTHER" id="PTHR13439">
    <property type="entry name" value="CT120 PROTEIN"/>
    <property type="match status" value="1"/>
</dbReference>
<dbReference type="RefSeq" id="XP_005846064.1">
    <property type="nucleotide sequence ID" value="XM_005846002.1"/>
</dbReference>
<dbReference type="PANTHER" id="PTHR13439:SF0">
    <property type="entry name" value="TOPOISOMERASE I DAMAGE AFFECTED PROTEIN 4"/>
    <property type="match status" value="1"/>
</dbReference>
<name>E1ZJA6_CHLVA</name>
<dbReference type="eggNOG" id="KOG4561">
    <property type="taxonomic scope" value="Eukaryota"/>
</dbReference>
<keyword evidence="4 5" id="KW-0472">Membrane</keyword>
<dbReference type="Pfam" id="PF03798">
    <property type="entry name" value="TRAM_LAG1_CLN8"/>
    <property type="match status" value="1"/>
</dbReference>
<dbReference type="Proteomes" id="UP000008141">
    <property type="component" value="Unassembled WGS sequence"/>
</dbReference>
<dbReference type="EMBL" id="GL433849">
    <property type="protein sequence ID" value="EFN53962.1"/>
    <property type="molecule type" value="Genomic_DNA"/>
</dbReference>
<evidence type="ECO:0000256" key="3">
    <source>
        <dbReference type="ARBA" id="ARBA00022989"/>
    </source>
</evidence>
<dbReference type="SMART" id="SM00724">
    <property type="entry name" value="TLC"/>
    <property type="match status" value="1"/>
</dbReference>
<feature type="transmembrane region" description="Helical" evidence="6">
    <location>
        <begin position="139"/>
        <end position="157"/>
    </location>
</feature>
<dbReference type="GO" id="GO:0016020">
    <property type="term" value="C:membrane"/>
    <property type="evidence" value="ECO:0007669"/>
    <property type="project" value="UniProtKB-SubCell"/>
</dbReference>
<evidence type="ECO:0000256" key="1">
    <source>
        <dbReference type="ARBA" id="ARBA00004141"/>
    </source>
</evidence>
<dbReference type="InParanoid" id="E1ZJA6"/>
<feature type="transmembrane region" description="Helical" evidence="6">
    <location>
        <begin position="197"/>
        <end position="219"/>
    </location>
</feature>
<evidence type="ECO:0000256" key="2">
    <source>
        <dbReference type="ARBA" id="ARBA00022692"/>
    </source>
</evidence>
<dbReference type="AlphaFoldDB" id="E1ZJA6"/>
<evidence type="ECO:0000256" key="4">
    <source>
        <dbReference type="ARBA" id="ARBA00023136"/>
    </source>
</evidence>
<gene>
    <name evidence="8" type="ORF">CHLNCDRAFT_53483</name>
</gene>
<dbReference type="GO" id="GO:0055088">
    <property type="term" value="P:lipid homeostasis"/>
    <property type="evidence" value="ECO:0007669"/>
    <property type="project" value="TreeGrafter"/>
</dbReference>
<protein>
    <recommendedName>
        <fullName evidence="7">TLC domain-containing protein</fullName>
    </recommendedName>
</protein>
<feature type="transmembrane region" description="Helical" evidence="6">
    <location>
        <begin position="73"/>
        <end position="95"/>
    </location>
</feature>
<dbReference type="OrthoDB" id="10266980at2759"/>
<organism evidence="9">
    <name type="scientific">Chlorella variabilis</name>
    <name type="common">Green alga</name>
    <dbReference type="NCBI Taxonomy" id="554065"/>
    <lineage>
        <taxon>Eukaryota</taxon>
        <taxon>Viridiplantae</taxon>
        <taxon>Chlorophyta</taxon>
        <taxon>core chlorophytes</taxon>
        <taxon>Trebouxiophyceae</taxon>
        <taxon>Chlorellales</taxon>
        <taxon>Chlorellaceae</taxon>
        <taxon>Chlorella clade</taxon>
        <taxon>Chlorella</taxon>
    </lineage>
</organism>
<proteinExistence type="predicted"/>
<evidence type="ECO:0000256" key="5">
    <source>
        <dbReference type="PROSITE-ProRule" id="PRU00205"/>
    </source>
</evidence>
<dbReference type="InterPro" id="IPR006634">
    <property type="entry name" value="TLC-dom"/>
</dbReference>
<evidence type="ECO:0000313" key="9">
    <source>
        <dbReference type="Proteomes" id="UP000008141"/>
    </source>
</evidence>
<comment type="subcellular location">
    <subcellularLocation>
        <location evidence="1">Membrane</location>
        <topology evidence="1">Multi-pass membrane protein</topology>
    </subcellularLocation>
</comment>
<keyword evidence="2 5" id="KW-0812">Transmembrane</keyword>
<dbReference type="PROSITE" id="PS50922">
    <property type="entry name" value="TLC"/>
    <property type="match status" value="1"/>
</dbReference>
<keyword evidence="9" id="KW-1185">Reference proteome</keyword>
<feature type="transmembrane region" description="Helical" evidence="6">
    <location>
        <begin position="239"/>
        <end position="260"/>
    </location>
</feature>
<accession>E1ZJA6</accession>
<dbReference type="KEGG" id="cvr:CHLNCDRAFT_53483"/>